<evidence type="ECO:0000256" key="2">
    <source>
        <dbReference type="ARBA" id="ARBA00007332"/>
    </source>
</evidence>
<sequence>MDQSDLIFSALYLLLCVCMIYPPAEFVSAGLTIPVLFSKYLGKEEDAFIHYHIKRSCLTLVLYALFPVGYIFFLIFFGNIEMLSVFVASYFGNIYLALSILLPIAGLCQIRTWSQNNYDNHPIAVNLSKFCNNNMNWKSVQLNIEAEFQRSDKIYIQTNPIAHIVVTENWILKVTPFTVLLGHQSDSTVTVKTADTHDISTRAYGDIQFLNIEVKSSREGVPPFIIRINSVEFQNLQIRLNRTINVMPNVKFHKTIIDQFIDVFKNVIKENDKYNTNQAFEQCIGCLEASPGIKLQKLCLGSTHNDDSCAPCYCRPMWCVDCMAKWFVSRQDPDRPSTWLSSKCTCPMCRAKFCILDVCLLSSVDIVE</sequence>
<evidence type="ECO:0000256" key="3">
    <source>
        <dbReference type="ARBA" id="ARBA00022692"/>
    </source>
</evidence>
<dbReference type="Proteomes" id="UP001431783">
    <property type="component" value="Unassembled WGS sequence"/>
</dbReference>
<evidence type="ECO:0008006" key="9">
    <source>
        <dbReference type="Google" id="ProtNLM"/>
    </source>
</evidence>
<reference evidence="7 8" key="1">
    <citation type="submission" date="2023-03" db="EMBL/GenBank/DDBJ databases">
        <title>Genome insight into feeding habits of ladybird beetles.</title>
        <authorList>
            <person name="Li H.-S."/>
            <person name="Huang Y.-H."/>
            <person name="Pang H."/>
        </authorList>
    </citation>
    <scope>NUCLEOTIDE SEQUENCE [LARGE SCALE GENOMIC DNA]</scope>
    <source>
        <strain evidence="7">SYSU_2023b</strain>
        <tissue evidence="7">Whole body</tissue>
    </source>
</reference>
<dbReference type="GO" id="GO:0061630">
    <property type="term" value="F:ubiquitin protein ligase activity"/>
    <property type="evidence" value="ECO:0007669"/>
    <property type="project" value="InterPro"/>
</dbReference>
<dbReference type="GO" id="GO:0016020">
    <property type="term" value="C:membrane"/>
    <property type="evidence" value="ECO:0007669"/>
    <property type="project" value="UniProtKB-SubCell"/>
</dbReference>
<comment type="subcellular location">
    <subcellularLocation>
        <location evidence="1">Membrane</location>
        <topology evidence="1">Multi-pass membrane protein</topology>
    </subcellularLocation>
</comment>
<dbReference type="PANTHER" id="PTHR31322">
    <property type="entry name" value="E3 UBIQUITIN-PROTEIN LIGASE TM129"/>
    <property type="match status" value="1"/>
</dbReference>
<keyword evidence="5 6" id="KW-0472">Membrane</keyword>
<evidence type="ECO:0000313" key="8">
    <source>
        <dbReference type="Proteomes" id="UP001431783"/>
    </source>
</evidence>
<dbReference type="Pfam" id="PF10272">
    <property type="entry name" value="Tmpp129"/>
    <property type="match status" value="1"/>
</dbReference>
<dbReference type="AlphaFoldDB" id="A0AAW1U8P9"/>
<organism evidence="7 8">
    <name type="scientific">Henosepilachna vigintioctopunctata</name>
    <dbReference type="NCBI Taxonomy" id="420089"/>
    <lineage>
        <taxon>Eukaryota</taxon>
        <taxon>Metazoa</taxon>
        <taxon>Ecdysozoa</taxon>
        <taxon>Arthropoda</taxon>
        <taxon>Hexapoda</taxon>
        <taxon>Insecta</taxon>
        <taxon>Pterygota</taxon>
        <taxon>Neoptera</taxon>
        <taxon>Endopterygota</taxon>
        <taxon>Coleoptera</taxon>
        <taxon>Polyphaga</taxon>
        <taxon>Cucujiformia</taxon>
        <taxon>Coccinelloidea</taxon>
        <taxon>Coccinellidae</taxon>
        <taxon>Epilachninae</taxon>
        <taxon>Epilachnini</taxon>
        <taxon>Henosepilachna</taxon>
    </lineage>
</organism>
<comment type="similarity">
    <text evidence="2">Belongs to the TMEM129 family.</text>
</comment>
<comment type="caution">
    <text evidence="7">The sequence shown here is derived from an EMBL/GenBank/DDBJ whole genome shotgun (WGS) entry which is preliminary data.</text>
</comment>
<dbReference type="GO" id="GO:0005783">
    <property type="term" value="C:endoplasmic reticulum"/>
    <property type="evidence" value="ECO:0007669"/>
    <property type="project" value="TreeGrafter"/>
</dbReference>
<dbReference type="GO" id="GO:0016567">
    <property type="term" value="P:protein ubiquitination"/>
    <property type="evidence" value="ECO:0007669"/>
    <property type="project" value="InterPro"/>
</dbReference>
<name>A0AAW1U8P9_9CUCU</name>
<dbReference type="PANTHER" id="PTHR31322:SF2">
    <property type="entry name" value="E3 UBIQUITIN-PROTEIN LIGASE TM129"/>
    <property type="match status" value="1"/>
</dbReference>
<evidence type="ECO:0000256" key="6">
    <source>
        <dbReference type="SAM" id="Phobius"/>
    </source>
</evidence>
<keyword evidence="4 6" id="KW-1133">Transmembrane helix</keyword>
<keyword evidence="8" id="KW-1185">Reference proteome</keyword>
<gene>
    <name evidence="7" type="ORF">WA026_016054</name>
</gene>
<dbReference type="InterPro" id="IPR018801">
    <property type="entry name" value="TM129"/>
</dbReference>
<evidence type="ECO:0000313" key="7">
    <source>
        <dbReference type="EMBL" id="KAK9877027.1"/>
    </source>
</evidence>
<dbReference type="EMBL" id="JARQZJ010000039">
    <property type="protein sequence ID" value="KAK9877027.1"/>
    <property type="molecule type" value="Genomic_DNA"/>
</dbReference>
<accession>A0AAW1U8P9</accession>
<protein>
    <recommendedName>
        <fullName evidence="9">Transmembrane protein 129</fullName>
    </recommendedName>
</protein>
<evidence type="ECO:0000256" key="5">
    <source>
        <dbReference type="ARBA" id="ARBA00023136"/>
    </source>
</evidence>
<evidence type="ECO:0000256" key="1">
    <source>
        <dbReference type="ARBA" id="ARBA00004141"/>
    </source>
</evidence>
<evidence type="ECO:0000256" key="4">
    <source>
        <dbReference type="ARBA" id="ARBA00022989"/>
    </source>
</evidence>
<feature type="transmembrane region" description="Helical" evidence="6">
    <location>
        <begin position="6"/>
        <end position="37"/>
    </location>
</feature>
<feature type="transmembrane region" description="Helical" evidence="6">
    <location>
        <begin position="57"/>
        <end position="77"/>
    </location>
</feature>
<keyword evidence="3 6" id="KW-0812">Transmembrane</keyword>
<feature type="transmembrane region" description="Helical" evidence="6">
    <location>
        <begin position="83"/>
        <end position="108"/>
    </location>
</feature>
<proteinExistence type="inferred from homology"/>